<comment type="caution">
    <text evidence="1">The sequence shown here is derived from an EMBL/GenBank/DDBJ whole genome shotgun (WGS) entry which is preliminary data.</text>
</comment>
<dbReference type="OrthoDB" id="74764at2759"/>
<dbReference type="VEuPathDB" id="VectorBase:SSCA002283"/>
<dbReference type="Proteomes" id="UP000616769">
    <property type="component" value="Unassembled WGS sequence"/>
</dbReference>
<reference evidence="1 2" key="1">
    <citation type="journal article" date="2015" name="Parasit. Vectors">
        <title>Draft genome of the scabies mite.</title>
        <authorList>
            <person name="Rider S.D.Jr."/>
            <person name="Morgan M.S."/>
            <person name="Arlian L.G."/>
        </authorList>
    </citation>
    <scope>NUCLEOTIDE SEQUENCE [LARGE SCALE GENOMIC DNA]</scope>
    <source>
        <strain evidence="1">Arlian Lab</strain>
    </source>
</reference>
<gene>
    <name evidence="1" type="ORF">QR98_0061030</name>
</gene>
<name>A0A132A9F3_SARSC</name>
<proteinExistence type="predicted"/>
<dbReference type="EMBL" id="JXLN01011735">
    <property type="protein sequence ID" value="KPM07604.1"/>
    <property type="molecule type" value="Genomic_DNA"/>
</dbReference>
<evidence type="ECO:0000313" key="1">
    <source>
        <dbReference type="EMBL" id="KPM07604.1"/>
    </source>
</evidence>
<evidence type="ECO:0000313" key="2">
    <source>
        <dbReference type="Proteomes" id="UP000616769"/>
    </source>
</evidence>
<dbReference type="AlphaFoldDB" id="A0A132A9F3"/>
<sequence length="76" mass="8867">MQPPRQSTKRGLLIESNSGITDQQLNELIHQTEQITDHYDLDKDYFARLRHFNESVIYSFVLVEGNICDSHCRSDV</sequence>
<organism evidence="1 2">
    <name type="scientific">Sarcoptes scabiei</name>
    <name type="common">Itch mite</name>
    <name type="synonym">Acarus scabiei</name>
    <dbReference type="NCBI Taxonomy" id="52283"/>
    <lineage>
        <taxon>Eukaryota</taxon>
        <taxon>Metazoa</taxon>
        <taxon>Ecdysozoa</taxon>
        <taxon>Arthropoda</taxon>
        <taxon>Chelicerata</taxon>
        <taxon>Arachnida</taxon>
        <taxon>Acari</taxon>
        <taxon>Acariformes</taxon>
        <taxon>Sarcoptiformes</taxon>
        <taxon>Astigmata</taxon>
        <taxon>Psoroptidia</taxon>
        <taxon>Sarcoptoidea</taxon>
        <taxon>Sarcoptidae</taxon>
        <taxon>Sarcoptinae</taxon>
        <taxon>Sarcoptes</taxon>
    </lineage>
</organism>
<protein>
    <submittedName>
        <fullName evidence="1">Uncharacterized protein</fullName>
    </submittedName>
</protein>
<accession>A0A132A9F3</accession>